<dbReference type="AlphaFoldDB" id="A0A926S9U8"/>
<feature type="signal peptide" evidence="2">
    <location>
        <begin position="1"/>
        <end position="19"/>
    </location>
</feature>
<dbReference type="EMBL" id="JABFCZ010000016">
    <property type="protein sequence ID" value="MBD1547629.1"/>
    <property type="molecule type" value="Genomic_DNA"/>
</dbReference>
<evidence type="ECO:0008006" key="5">
    <source>
        <dbReference type="Google" id="ProtNLM"/>
    </source>
</evidence>
<evidence type="ECO:0000313" key="4">
    <source>
        <dbReference type="Proteomes" id="UP000598467"/>
    </source>
</evidence>
<evidence type="ECO:0000313" key="3">
    <source>
        <dbReference type="EMBL" id="MBD1547629.1"/>
    </source>
</evidence>
<dbReference type="Proteomes" id="UP000598467">
    <property type="component" value="Unassembled WGS sequence"/>
</dbReference>
<feature type="chain" id="PRO_5037128300" description="CAP domain-containing protein" evidence="2">
    <location>
        <begin position="20"/>
        <end position="226"/>
    </location>
</feature>
<evidence type="ECO:0000256" key="2">
    <source>
        <dbReference type="SAM" id="SignalP"/>
    </source>
</evidence>
<evidence type="ECO:0000256" key="1">
    <source>
        <dbReference type="SAM" id="MobiDB-lite"/>
    </source>
</evidence>
<sequence length="226" mass="24231">MLAVAGLALAIGLPHAASAKTVKTDTITVNPAQAPGGPDIPAGDVPSVTQSAPDDTEPAAESGAPAGQDQAELPEVLYDLGRLPPPVARMHAQLLEAALGADFNRLRMVLESNEMPPTLSLTEIGDPIEFLKENSGDPDGLEILGILADTLSAGFVHVDVGTPQEMYIWPYFARYPLNRLTPQQKVEMYRLITSADFAEMEDYGVWLFYRVGIGKDGTLHYFVAGE</sequence>
<protein>
    <recommendedName>
        <fullName evidence="5">CAP domain-containing protein</fullName>
    </recommendedName>
</protein>
<gene>
    <name evidence="3" type="ORF">HK439_15280</name>
</gene>
<keyword evidence="2" id="KW-0732">Signal</keyword>
<name>A0A926S9U8_9HYPH</name>
<reference evidence="3" key="1">
    <citation type="submission" date="2020-05" db="EMBL/GenBank/DDBJ databases">
        <title>Identification of trans-AT polyketide cluster in two marine bacteria, producers of a novel glutaramide-containing polyketide sesbanimide D and analogs.</title>
        <authorList>
            <person name="Kacar D."/>
            <person name="Rodriguez P."/>
            <person name="Canedo L."/>
            <person name="Gonzalez E."/>
            <person name="Galan B."/>
            <person name="De La Calle F."/>
            <person name="Garcia J.L."/>
        </authorList>
    </citation>
    <scope>NUCLEOTIDE SEQUENCE</scope>
    <source>
        <strain evidence="3">PHM038</strain>
    </source>
</reference>
<organism evidence="3 4">
    <name type="scientific">Roseibium aggregatum</name>
    <dbReference type="NCBI Taxonomy" id="187304"/>
    <lineage>
        <taxon>Bacteria</taxon>
        <taxon>Pseudomonadati</taxon>
        <taxon>Pseudomonadota</taxon>
        <taxon>Alphaproteobacteria</taxon>
        <taxon>Hyphomicrobiales</taxon>
        <taxon>Stappiaceae</taxon>
        <taxon>Roseibium</taxon>
    </lineage>
</organism>
<feature type="region of interest" description="Disordered" evidence="1">
    <location>
        <begin position="28"/>
        <end position="70"/>
    </location>
</feature>
<proteinExistence type="predicted"/>
<comment type="caution">
    <text evidence="3">The sequence shown here is derived from an EMBL/GenBank/DDBJ whole genome shotgun (WGS) entry which is preliminary data.</text>
</comment>
<accession>A0A926S9U8</accession>